<sequence length="447" mass="49362">MRFRGGGGRSCGCGCLLAHSMNSAGLSREGRLEVCARQRCHSFTLRRRCPCSTNCPTFVTVNLVKPWYFPFFFDNPSFFSNEALMPPVLLSGSLDATKGINVGSREANLNVEHQESRLCTNSCYICAWGRGTTRTNGARPEMGHQRRNGKKPQSHLTDFAALQIAYNSERIEAAPHHDIRHMSGINIKRLLPPPRVLTKASGSTSPGDLRKRKRKGSFQGETSRLEPPFDQGDSRTEAIESGDGDQPQTTQPDIELDPSIPSQGPGPSKEPTPLWAPSYEVFRDLVRSDATVLRTGGTRSNTASALSEVAIQGSLRTGGLVPDSGCSVGELPQSRFLFFYFEEGGGGVEERIKALEAEVAEREKATFSRGRVEAEAIMTNQLPSIYNKAFHEEWKALYAWPETEEMPLLPPRERLPYPNASIIMPEEEVKEPLPQPPKEGDDAPPFD</sequence>
<feature type="region of interest" description="Disordered" evidence="1">
    <location>
        <begin position="135"/>
        <end position="155"/>
    </location>
</feature>
<evidence type="ECO:0000313" key="2">
    <source>
        <dbReference type="EMBL" id="SPD11427.1"/>
    </source>
</evidence>
<name>A0A2N9HAM9_FAGSY</name>
<evidence type="ECO:0000256" key="1">
    <source>
        <dbReference type="SAM" id="MobiDB-lite"/>
    </source>
</evidence>
<dbReference type="EMBL" id="OIVN01003463">
    <property type="protein sequence ID" value="SPD11427.1"/>
    <property type="molecule type" value="Genomic_DNA"/>
</dbReference>
<reference evidence="2" key="1">
    <citation type="submission" date="2018-02" db="EMBL/GenBank/DDBJ databases">
        <authorList>
            <person name="Cohen D.B."/>
            <person name="Kent A.D."/>
        </authorList>
    </citation>
    <scope>NUCLEOTIDE SEQUENCE</scope>
</reference>
<protein>
    <submittedName>
        <fullName evidence="2">Uncharacterized protein</fullName>
    </submittedName>
</protein>
<feature type="region of interest" description="Disordered" evidence="1">
    <location>
        <begin position="193"/>
        <end position="275"/>
    </location>
</feature>
<proteinExistence type="predicted"/>
<gene>
    <name evidence="2" type="ORF">FSB_LOCUS39309</name>
</gene>
<accession>A0A2N9HAM9</accession>
<dbReference type="AlphaFoldDB" id="A0A2N9HAM9"/>
<organism evidence="2">
    <name type="scientific">Fagus sylvatica</name>
    <name type="common">Beechnut</name>
    <dbReference type="NCBI Taxonomy" id="28930"/>
    <lineage>
        <taxon>Eukaryota</taxon>
        <taxon>Viridiplantae</taxon>
        <taxon>Streptophyta</taxon>
        <taxon>Embryophyta</taxon>
        <taxon>Tracheophyta</taxon>
        <taxon>Spermatophyta</taxon>
        <taxon>Magnoliopsida</taxon>
        <taxon>eudicotyledons</taxon>
        <taxon>Gunneridae</taxon>
        <taxon>Pentapetalae</taxon>
        <taxon>rosids</taxon>
        <taxon>fabids</taxon>
        <taxon>Fagales</taxon>
        <taxon>Fagaceae</taxon>
        <taxon>Fagus</taxon>
    </lineage>
</organism>
<feature type="region of interest" description="Disordered" evidence="1">
    <location>
        <begin position="425"/>
        <end position="447"/>
    </location>
</feature>